<proteinExistence type="inferred from homology"/>
<dbReference type="AlphaFoldDB" id="A0ABC8SMN4"/>
<reference evidence="7 8" key="1">
    <citation type="submission" date="2024-02" db="EMBL/GenBank/DDBJ databases">
        <authorList>
            <person name="Vignale AGUSTIN F."/>
            <person name="Sosa J E."/>
            <person name="Modenutti C."/>
        </authorList>
    </citation>
    <scope>NUCLEOTIDE SEQUENCE [LARGE SCALE GENOMIC DNA]</scope>
</reference>
<dbReference type="InterPro" id="IPR007749">
    <property type="entry name" value="DUF677"/>
</dbReference>
<comment type="subcellular location">
    <subcellularLocation>
        <location evidence="1">Membrane</location>
    </subcellularLocation>
</comment>
<organism evidence="7 8">
    <name type="scientific">Ilex paraguariensis</name>
    <name type="common">yerba mate</name>
    <dbReference type="NCBI Taxonomy" id="185542"/>
    <lineage>
        <taxon>Eukaryota</taxon>
        <taxon>Viridiplantae</taxon>
        <taxon>Streptophyta</taxon>
        <taxon>Embryophyta</taxon>
        <taxon>Tracheophyta</taxon>
        <taxon>Spermatophyta</taxon>
        <taxon>Magnoliopsida</taxon>
        <taxon>eudicotyledons</taxon>
        <taxon>Gunneridae</taxon>
        <taxon>Pentapetalae</taxon>
        <taxon>asterids</taxon>
        <taxon>campanulids</taxon>
        <taxon>Aquifoliales</taxon>
        <taxon>Aquifoliaceae</taxon>
        <taxon>Ilex</taxon>
    </lineage>
</organism>
<sequence>MGCKCSKKTENTPDLSSFEATFGADPELQSLRLKLEQRTTGVVTTLATGVLEHQKEIWDNPELSDLVKDYFKTNRKTIDLCNSLEKCLKRARDRHAIIQVALARFDEEHRERSHDGKTSYSNTLQEFKNFKVAGDPFGNEFFSSFRSVYEQQWNLLQKLQVQKSKLDEKLKQVKAWRKVSNVLFGVTFVAVVIFSAVMTAIAAPTMVTALAGAASVPLGSTGKLLDWFWKNWVNVIDQQSGITRSMHVKTRWHAIKELENIGLLVDKLEQEMKLPSAEIDLGLEKDEAVMVVVNELRNKINVIMPELDALMERTAQYRQEIRKDMETIYDKICQNPKSSSCFSNLNCFT</sequence>
<protein>
    <submittedName>
        <fullName evidence="7">Uncharacterized protein</fullName>
    </submittedName>
</protein>
<evidence type="ECO:0000256" key="2">
    <source>
        <dbReference type="ARBA" id="ARBA00009074"/>
    </source>
</evidence>
<evidence type="ECO:0000256" key="4">
    <source>
        <dbReference type="ARBA" id="ARBA00022989"/>
    </source>
</evidence>
<keyword evidence="3 6" id="KW-0812">Transmembrane</keyword>
<keyword evidence="5 6" id="KW-0472">Membrane</keyword>
<gene>
    <name evidence="7" type="ORF">ILEXP_LOCUS27059</name>
</gene>
<dbReference type="EMBL" id="CAUOFW020003169">
    <property type="protein sequence ID" value="CAK9158419.1"/>
    <property type="molecule type" value="Genomic_DNA"/>
</dbReference>
<name>A0ABC8SMN4_9AQUA</name>
<comment type="similarity">
    <text evidence="2">Belongs to the UPF0496 family.</text>
</comment>
<evidence type="ECO:0000256" key="6">
    <source>
        <dbReference type="SAM" id="Phobius"/>
    </source>
</evidence>
<evidence type="ECO:0000256" key="1">
    <source>
        <dbReference type="ARBA" id="ARBA00004370"/>
    </source>
</evidence>
<comment type="caution">
    <text evidence="7">The sequence shown here is derived from an EMBL/GenBank/DDBJ whole genome shotgun (WGS) entry which is preliminary data.</text>
</comment>
<feature type="transmembrane region" description="Helical" evidence="6">
    <location>
        <begin position="179"/>
        <end position="203"/>
    </location>
</feature>
<dbReference type="PANTHER" id="PTHR31113">
    <property type="entry name" value="UPF0496 PROTEIN 3-RELATED"/>
    <property type="match status" value="1"/>
</dbReference>
<evidence type="ECO:0000313" key="8">
    <source>
        <dbReference type="Proteomes" id="UP001642360"/>
    </source>
</evidence>
<dbReference type="Pfam" id="PF05055">
    <property type="entry name" value="DUF677"/>
    <property type="match status" value="1"/>
</dbReference>
<keyword evidence="4 6" id="KW-1133">Transmembrane helix</keyword>
<evidence type="ECO:0000256" key="5">
    <source>
        <dbReference type="ARBA" id="ARBA00023136"/>
    </source>
</evidence>
<dbReference type="GO" id="GO:0016020">
    <property type="term" value="C:membrane"/>
    <property type="evidence" value="ECO:0007669"/>
    <property type="project" value="UniProtKB-SubCell"/>
</dbReference>
<accession>A0ABC8SMN4</accession>
<keyword evidence="8" id="KW-1185">Reference proteome</keyword>
<dbReference type="PANTHER" id="PTHR31113:SF3">
    <property type="entry name" value="UPF0496 PROTEIN 1"/>
    <property type="match status" value="1"/>
</dbReference>
<evidence type="ECO:0000256" key="3">
    <source>
        <dbReference type="ARBA" id="ARBA00022692"/>
    </source>
</evidence>
<evidence type="ECO:0000313" key="7">
    <source>
        <dbReference type="EMBL" id="CAK9158419.1"/>
    </source>
</evidence>
<dbReference type="Proteomes" id="UP001642360">
    <property type="component" value="Unassembled WGS sequence"/>
</dbReference>